<dbReference type="SMART" id="SM00418">
    <property type="entry name" value="HTH_ARSR"/>
    <property type="match status" value="1"/>
</dbReference>
<dbReference type="InterPro" id="IPR001845">
    <property type="entry name" value="HTH_ArsR_DNA-bd_dom"/>
</dbReference>
<keyword evidence="3" id="KW-0804">Transcription</keyword>
<dbReference type="InterPro" id="IPR036390">
    <property type="entry name" value="WH_DNA-bd_sf"/>
</dbReference>
<reference evidence="5 6" key="1">
    <citation type="submission" date="2016-11" db="EMBL/GenBank/DDBJ databases">
        <title>Draft Genome Sequences of Nine Cyanobacterial Strains from Diverse Habitats.</title>
        <authorList>
            <person name="Zhu T."/>
            <person name="Hou S."/>
            <person name="Lu X."/>
            <person name="Hess W.R."/>
        </authorList>
    </citation>
    <scope>NUCLEOTIDE SEQUENCE [LARGE SCALE GENOMIC DNA]</scope>
    <source>
        <strain evidence="5 6">5.2 s.c.1</strain>
    </source>
</reference>
<dbReference type="OrthoDB" id="9798835at2"/>
<name>A0A1U7HW71_9CHRO</name>
<dbReference type="SUPFAM" id="SSF46785">
    <property type="entry name" value="Winged helix' DNA-binding domain"/>
    <property type="match status" value="1"/>
</dbReference>
<organism evidence="5 6">
    <name type="scientific">Chroogloeocystis siderophila 5.2 s.c.1</name>
    <dbReference type="NCBI Taxonomy" id="247279"/>
    <lineage>
        <taxon>Bacteria</taxon>
        <taxon>Bacillati</taxon>
        <taxon>Cyanobacteriota</taxon>
        <taxon>Cyanophyceae</taxon>
        <taxon>Oscillatoriophycideae</taxon>
        <taxon>Chroococcales</taxon>
        <taxon>Chroococcaceae</taxon>
        <taxon>Chroogloeocystis</taxon>
    </lineage>
</organism>
<evidence type="ECO:0000256" key="1">
    <source>
        <dbReference type="ARBA" id="ARBA00023015"/>
    </source>
</evidence>
<feature type="domain" description="HTH arsR-type" evidence="4">
    <location>
        <begin position="1"/>
        <end position="101"/>
    </location>
</feature>
<dbReference type="GO" id="GO:0003700">
    <property type="term" value="F:DNA-binding transcription factor activity"/>
    <property type="evidence" value="ECO:0007669"/>
    <property type="project" value="InterPro"/>
</dbReference>
<dbReference type="GO" id="GO:0003677">
    <property type="term" value="F:DNA binding"/>
    <property type="evidence" value="ECO:0007669"/>
    <property type="project" value="UniProtKB-KW"/>
</dbReference>
<evidence type="ECO:0000259" key="4">
    <source>
        <dbReference type="PROSITE" id="PS50987"/>
    </source>
</evidence>
<dbReference type="Gene3D" id="1.10.10.10">
    <property type="entry name" value="Winged helix-like DNA-binding domain superfamily/Winged helix DNA-binding domain"/>
    <property type="match status" value="1"/>
</dbReference>
<comment type="caution">
    <text evidence="5">The sequence shown here is derived from an EMBL/GenBank/DDBJ whole genome shotgun (WGS) entry which is preliminary data.</text>
</comment>
<keyword evidence="2" id="KW-0238">DNA-binding</keyword>
<evidence type="ECO:0000256" key="3">
    <source>
        <dbReference type="ARBA" id="ARBA00023163"/>
    </source>
</evidence>
<dbReference type="EMBL" id="MRCC01000005">
    <property type="protein sequence ID" value="OKH27848.1"/>
    <property type="molecule type" value="Genomic_DNA"/>
</dbReference>
<keyword evidence="1" id="KW-0805">Transcription regulation</keyword>
<evidence type="ECO:0000256" key="2">
    <source>
        <dbReference type="ARBA" id="ARBA00023125"/>
    </source>
</evidence>
<evidence type="ECO:0000313" key="5">
    <source>
        <dbReference type="EMBL" id="OKH27848.1"/>
    </source>
</evidence>
<dbReference type="InterPro" id="IPR018334">
    <property type="entry name" value="ArsR_HTH"/>
</dbReference>
<dbReference type="AlphaFoldDB" id="A0A1U7HW71"/>
<dbReference type="InterPro" id="IPR051081">
    <property type="entry name" value="HTH_MetalResp_TranReg"/>
</dbReference>
<evidence type="ECO:0000313" key="6">
    <source>
        <dbReference type="Proteomes" id="UP000185984"/>
    </source>
</evidence>
<dbReference type="CDD" id="cd00090">
    <property type="entry name" value="HTH_ARSR"/>
    <property type="match status" value="1"/>
</dbReference>
<sequence>MVPKISPAEVFKALGDEHRLKIIEYLASSQSCCEPSDGICACDIQDLVGLSQATVSHHMKILVQAGLVTSEKRGRLVYYSINPEGFAIALELARKYFDFALLPKPIQLEVKG</sequence>
<keyword evidence="6" id="KW-1185">Reference proteome</keyword>
<dbReference type="InterPro" id="IPR036388">
    <property type="entry name" value="WH-like_DNA-bd_sf"/>
</dbReference>
<protein>
    <recommendedName>
        <fullName evidence="4">HTH arsR-type domain-containing protein</fullName>
    </recommendedName>
</protein>
<dbReference type="PANTHER" id="PTHR33154:SF18">
    <property type="entry name" value="ARSENICAL RESISTANCE OPERON REPRESSOR"/>
    <property type="match status" value="1"/>
</dbReference>
<dbReference type="PROSITE" id="PS50987">
    <property type="entry name" value="HTH_ARSR_2"/>
    <property type="match status" value="1"/>
</dbReference>
<dbReference type="InterPro" id="IPR011991">
    <property type="entry name" value="ArsR-like_HTH"/>
</dbReference>
<dbReference type="STRING" id="247279.NIES1031_06590"/>
<dbReference type="NCBIfam" id="NF033788">
    <property type="entry name" value="HTH_metalloreg"/>
    <property type="match status" value="1"/>
</dbReference>
<accession>A0A1U7HW71</accession>
<gene>
    <name evidence="5" type="ORF">NIES1031_06590</name>
</gene>
<dbReference type="Proteomes" id="UP000185984">
    <property type="component" value="Unassembled WGS sequence"/>
</dbReference>
<proteinExistence type="predicted"/>
<dbReference type="PANTHER" id="PTHR33154">
    <property type="entry name" value="TRANSCRIPTIONAL REGULATOR, ARSR FAMILY"/>
    <property type="match status" value="1"/>
</dbReference>
<dbReference type="PROSITE" id="PS00846">
    <property type="entry name" value="HTH_ARSR_1"/>
    <property type="match status" value="1"/>
</dbReference>
<dbReference type="Pfam" id="PF01022">
    <property type="entry name" value="HTH_5"/>
    <property type="match status" value="1"/>
</dbReference>